<evidence type="ECO:0000259" key="4">
    <source>
        <dbReference type="PROSITE" id="PS51352"/>
    </source>
</evidence>
<evidence type="ECO:0000313" key="5">
    <source>
        <dbReference type="EMBL" id="MEC5426015.1"/>
    </source>
</evidence>
<organism evidence="5 6">
    <name type="scientific">Virgibacillus tibetensis</name>
    <dbReference type="NCBI Taxonomy" id="3042313"/>
    <lineage>
        <taxon>Bacteria</taxon>
        <taxon>Bacillati</taxon>
        <taxon>Bacillota</taxon>
        <taxon>Bacilli</taxon>
        <taxon>Bacillales</taxon>
        <taxon>Bacillaceae</taxon>
        <taxon>Virgibacillus</taxon>
    </lineage>
</organism>
<feature type="signal peptide" evidence="3">
    <location>
        <begin position="1"/>
        <end position="22"/>
    </location>
</feature>
<dbReference type="RefSeq" id="WP_327609549.1">
    <property type="nucleotide sequence ID" value="NZ_JARZFX010000027.1"/>
</dbReference>
<comment type="caution">
    <text evidence="5">The sequence shown here is derived from an EMBL/GenBank/DDBJ whole genome shotgun (WGS) entry which is preliminary data.</text>
</comment>
<keyword evidence="6" id="KW-1185">Reference proteome</keyword>
<dbReference type="InterPro" id="IPR036249">
    <property type="entry name" value="Thioredoxin-like_sf"/>
</dbReference>
<dbReference type="Pfam" id="PF02630">
    <property type="entry name" value="SCO1-SenC"/>
    <property type="match status" value="1"/>
</dbReference>
<dbReference type="PANTHER" id="PTHR12151">
    <property type="entry name" value="ELECTRON TRANSPORT PROTIN SCO1/SENC FAMILY MEMBER"/>
    <property type="match status" value="1"/>
</dbReference>
<evidence type="ECO:0000256" key="3">
    <source>
        <dbReference type="SAM" id="SignalP"/>
    </source>
</evidence>
<sequence>MLKKYKLVLPLLLLLIILAACGDDYEGDFSYPIQDFSFTNQDGDTVSKSDLDGEFWVANFIFTNCDTVCPPMTSNMARLQNQLDEAGLDSVQLISFSVDPENDTPEALKEFAESRKASFHNWNFLTGYEFEEIKEFSIKSFKSPLEKVADSDQMMHGVSFFVISPEGNAITRYTGTQPAEMERIVQDIKEMY</sequence>
<accession>A0ABU6KM42</accession>
<protein>
    <submittedName>
        <fullName evidence="5">SCO family protein</fullName>
    </submittedName>
</protein>
<dbReference type="Proteomes" id="UP001335737">
    <property type="component" value="Unassembled WGS sequence"/>
</dbReference>
<evidence type="ECO:0000256" key="1">
    <source>
        <dbReference type="ARBA" id="ARBA00010996"/>
    </source>
</evidence>
<name>A0ABU6KM42_9BACI</name>
<dbReference type="PROSITE" id="PS51257">
    <property type="entry name" value="PROKAR_LIPOPROTEIN"/>
    <property type="match status" value="1"/>
</dbReference>
<comment type="similarity">
    <text evidence="1">Belongs to the SCO1/2 family.</text>
</comment>
<feature type="domain" description="Thioredoxin" evidence="4">
    <location>
        <begin position="27"/>
        <end position="192"/>
    </location>
</feature>
<evidence type="ECO:0000313" key="6">
    <source>
        <dbReference type="Proteomes" id="UP001335737"/>
    </source>
</evidence>
<dbReference type="SUPFAM" id="SSF52833">
    <property type="entry name" value="Thioredoxin-like"/>
    <property type="match status" value="1"/>
</dbReference>
<evidence type="ECO:0000256" key="2">
    <source>
        <dbReference type="ARBA" id="ARBA00023008"/>
    </source>
</evidence>
<proteinExistence type="inferred from homology"/>
<reference evidence="5 6" key="1">
    <citation type="journal article" date="2024" name="Int. J. Syst. Evol. Microbiol.">
        <title>Virgibacillus tibetensis sp. nov., isolated from salt lake on the Tibetan Plateau of China.</title>
        <authorList>
            <person name="Phurbu D."/>
            <person name="Liu Z.-X."/>
            <person name="Wang R."/>
            <person name="Zheng Y.-Y."/>
            <person name="Liu H.-C."/>
            <person name="Zhou Y.-G."/>
            <person name="Yu Y.-J."/>
            <person name="Li A.-H."/>
        </authorList>
    </citation>
    <scope>NUCLEOTIDE SEQUENCE [LARGE SCALE GENOMIC DNA]</scope>
    <source>
        <strain evidence="5 6">C22-A2</strain>
    </source>
</reference>
<dbReference type="InterPro" id="IPR003782">
    <property type="entry name" value="SCO1/SenC"/>
</dbReference>
<keyword evidence="3" id="KW-0732">Signal</keyword>
<dbReference type="PROSITE" id="PS51352">
    <property type="entry name" value="THIOREDOXIN_2"/>
    <property type="match status" value="1"/>
</dbReference>
<dbReference type="InterPro" id="IPR013766">
    <property type="entry name" value="Thioredoxin_domain"/>
</dbReference>
<dbReference type="Gene3D" id="3.40.30.10">
    <property type="entry name" value="Glutaredoxin"/>
    <property type="match status" value="1"/>
</dbReference>
<dbReference type="CDD" id="cd02968">
    <property type="entry name" value="SCO"/>
    <property type="match status" value="1"/>
</dbReference>
<feature type="chain" id="PRO_5046275923" evidence="3">
    <location>
        <begin position="23"/>
        <end position="192"/>
    </location>
</feature>
<dbReference type="EMBL" id="JARZFX010000027">
    <property type="protein sequence ID" value="MEC5426015.1"/>
    <property type="molecule type" value="Genomic_DNA"/>
</dbReference>
<dbReference type="PANTHER" id="PTHR12151:SF25">
    <property type="entry name" value="LINALOOL DEHYDRATASE_ISOMERASE DOMAIN-CONTAINING PROTEIN"/>
    <property type="match status" value="1"/>
</dbReference>
<gene>
    <name evidence="5" type="ORF">QGM71_21425</name>
</gene>
<keyword evidence="2" id="KW-0186">Copper</keyword>